<evidence type="ECO:0008006" key="4">
    <source>
        <dbReference type="Google" id="ProtNLM"/>
    </source>
</evidence>
<dbReference type="Proteomes" id="UP000428330">
    <property type="component" value="Chromosome"/>
</dbReference>
<keyword evidence="1" id="KW-0732">Signal</keyword>
<evidence type="ECO:0000313" key="2">
    <source>
        <dbReference type="EMBL" id="QGX97820.1"/>
    </source>
</evidence>
<accession>A0A6I6IL94</accession>
<dbReference type="AlphaFoldDB" id="A0A6I6IL94"/>
<evidence type="ECO:0000256" key="1">
    <source>
        <dbReference type="SAM" id="SignalP"/>
    </source>
</evidence>
<proteinExistence type="predicted"/>
<name>A0A6I6IL94_9RHOB</name>
<evidence type="ECO:0000313" key="3">
    <source>
        <dbReference type="Proteomes" id="UP000428330"/>
    </source>
</evidence>
<feature type="signal peptide" evidence="1">
    <location>
        <begin position="1"/>
        <end position="16"/>
    </location>
</feature>
<organism evidence="2 3">
    <name type="scientific">Roseovarius faecimaris</name>
    <dbReference type="NCBI Taxonomy" id="2494550"/>
    <lineage>
        <taxon>Bacteria</taxon>
        <taxon>Pseudomonadati</taxon>
        <taxon>Pseudomonadota</taxon>
        <taxon>Alphaproteobacteria</taxon>
        <taxon>Rhodobacterales</taxon>
        <taxon>Roseobacteraceae</taxon>
        <taxon>Roseovarius</taxon>
    </lineage>
</organism>
<keyword evidence="3" id="KW-1185">Reference proteome</keyword>
<reference evidence="3" key="1">
    <citation type="submission" date="2018-12" db="EMBL/GenBank/DDBJ databases">
        <title>Complete genome sequence of Roseovarius sp. MME-070.</title>
        <authorList>
            <person name="Nam Y.-D."/>
            <person name="Kang J."/>
            <person name="Chung W.-H."/>
            <person name="Park Y.S."/>
        </authorList>
    </citation>
    <scope>NUCLEOTIDE SEQUENCE [LARGE SCALE GENOMIC DNA]</scope>
    <source>
        <strain evidence="3">MME-070</strain>
    </source>
</reference>
<feature type="chain" id="PRO_5026189622" description="Excinuclease ABC subunit B" evidence="1">
    <location>
        <begin position="17"/>
        <end position="142"/>
    </location>
</feature>
<dbReference type="KEGG" id="rom:EI983_05840"/>
<dbReference type="EMBL" id="CP034348">
    <property type="protein sequence ID" value="QGX97820.1"/>
    <property type="molecule type" value="Genomic_DNA"/>
</dbReference>
<dbReference type="OrthoDB" id="7679320at2"/>
<gene>
    <name evidence="2" type="ORF">EI983_05840</name>
</gene>
<dbReference type="RefSeq" id="WP_157706454.1">
    <property type="nucleotide sequence ID" value="NZ_CP034348.1"/>
</dbReference>
<sequence length="142" mass="15169">MRVIGLLFSLALPAQAWEFTPGLPCRLSHETPEAQIELTYDPIQPLYTITITRALPWPDAPVFAMRFDGPRAIGIGTDRHKLHEGGTALTVIDTGFGNVLDGLEFNHTALAMAGDAQVSFPLEGAAEPVAAFRACEGAPLAS</sequence>
<protein>
    <recommendedName>
        <fullName evidence="4">Excinuclease ABC subunit B</fullName>
    </recommendedName>
</protein>